<organism evidence="1 2">
    <name type="scientific">Rattus norvegicus</name>
    <name type="common">Rat</name>
    <dbReference type="NCBI Taxonomy" id="10116"/>
    <lineage>
        <taxon>Eukaryota</taxon>
        <taxon>Metazoa</taxon>
        <taxon>Chordata</taxon>
        <taxon>Craniata</taxon>
        <taxon>Vertebrata</taxon>
        <taxon>Euteleostomi</taxon>
        <taxon>Mammalia</taxon>
        <taxon>Eutheria</taxon>
        <taxon>Euarchontoglires</taxon>
        <taxon>Glires</taxon>
        <taxon>Rodentia</taxon>
        <taxon>Myomorpha</taxon>
        <taxon>Muroidea</taxon>
        <taxon>Muridae</taxon>
        <taxon>Murinae</taxon>
        <taxon>Rattus</taxon>
    </lineage>
</organism>
<reference evidence="2" key="1">
    <citation type="submission" date="2005-09" db="EMBL/GenBank/DDBJ databases">
        <authorList>
            <person name="Mural R.J."/>
            <person name="Li P.W."/>
            <person name="Adams M.D."/>
            <person name="Amanatides P.G."/>
            <person name="Baden-Tillson H."/>
            <person name="Barnstead M."/>
            <person name="Chin S.H."/>
            <person name="Dew I."/>
            <person name="Evans C.A."/>
            <person name="Ferriera S."/>
            <person name="Flanigan M."/>
            <person name="Fosler C."/>
            <person name="Glodek A."/>
            <person name="Gu Z."/>
            <person name="Holt R.A."/>
            <person name="Jennings D."/>
            <person name="Kraft C.L."/>
            <person name="Lu F."/>
            <person name="Nguyen T."/>
            <person name="Nusskern D.R."/>
            <person name="Pfannkoch C.M."/>
            <person name="Sitter C."/>
            <person name="Sutton G.G."/>
            <person name="Venter J.C."/>
            <person name="Wang Z."/>
            <person name="Woodage T."/>
            <person name="Zheng X.H."/>
            <person name="Zhong F."/>
        </authorList>
    </citation>
    <scope>NUCLEOTIDE SEQUENCE [LARGE SCALE GENOMIC DNA]</scope>
    <source>
        <strain>BN</strain>
        <strain evidence="2">Sprague-Dawley</strain>
    </source>
</reference>
<proteinExistence type="predicted"/>
<dbReference type="Proteomes" id="UP000234681">
    <property type="component" value="Chromosome 1"/>
</dbReference>
<dbReference type="EMBL" id="CH473980">
    <property type="protein sequence ID" value="EDM08625.1"/>
    <property type="molecule type" value="Genomic_DNA"/>
</dbReference>
<name>A6JC98_RAT</name>
<sequence length="10" mass="1302">MLKSLYNYRN</sequence>
<accession>A6JC98</accession>
<evidence type="ECO:0000313" key="2">
    <source>
        <dbReference type="Proteomes" id="UP000234681"/>
    </source>
</evidence>
<gene>
    <name evidence="1" type="ORF">rCG_24682</name>
</gene>
<protein>
    <submittedName>
        <fullName evidence="1">RCG24682</fullName>
    </submittedName>
</protein>
<evidence type="ECO:0000313" key="1">
    <source>
        <dbReference type="EMBL" id="EDM08625.1"/>
    </source>
</evidence>